<dbReference type="AlphaFoldDB" id="A0A2P4P7P9"/>
<gene>
    <name evidence="1" type="ORF">GLOIN_2v1847055</name>
</gene>
<reference evidence="1 2" key="1">
    <citation type="journal article" date="2013" name="Proc. Natl. Acad. Sci. U.S.A.">
        <title>Genome of an arbuscular mycorrhizal fungus provides insight into the oldest plant symbiosis.</title>
        <authorList>
            <person name="Tisserant E."/>
            <person name="Malbreil M."/>
            <person name="Kuo A."/>
            <person name="Kohler A."/>
            <person name="Symeonidi A."/>
            <person name="Balestrini R."/>
            <person name="Charron P."/>
            <person name="Duensing N."/>
            <person name="Frei Dit Frey N."/>
            <person name="Gianinazzi-Pearson V."/>
            <person name="Gilbert L.B."/>
            <person name="Handa Y."/>
            <person name="Herr J.R."/>
            <person name="Hijri M."/>
            <person name="Koul R."/>
            <person name="Kawaguchi M."/>
            <person name="Krajinski F."/>
            <person name="Lammers P.J."/>
            <person name="Masclaux F.G."/>
            <person name="Murat C."/>
            <person name="Morin E."/>
            <person name="Ndikumana S."/>
            <person name="Pagni M."/>
            <person name="Petitpierre D."/>
            <person name="Requena N."/>
            <person name="Rosikiewicz P."/>
            <person name="Riley R."/>
            <person name="Saito K."/>
            <person name="San Clemente H."/>
            <person name="Shapiro H."/>
            <person name="van Tuinen D."/>
            <person name="Becard G."/>
            <person name="Bonfante P."/>
            <person name="Paszkowski U."/>
            <person name="Shachar-Hill Y.Y."/>
            <person name="Tuskan G.A."/>
            <person name="Young P.W."/>
            <person name="Sanders I.R."/>
            <person name="Henrissat B."/>
            <person name="Rensing S.A."/>
            <person name="Grigoriev I.V."/>
            <person name="Corradi N."/>
            <person name="Roux C."/>
            <person name="Martin F."/>
        </authorList>
    </citation>
    <scope>NUCLEOTIDE SEQUENCE [LARGE SCALE GENOMIC DNA]</scope>
    <source>
        <strain evidence="1 2">DAOM 197198</strain>
    </source>
</reference>
<organism evidence="1 2">
    <name type="scientific">Rhizophagus irregularis (strain DAOM 181602 / DAOM 197198 / MUCL 43194)</name>
    <name type="common">Arbuscular mycorrhizal fungus</name>
    <name type="synonym">Glomus intraradices</name>
    <dbReference type="NCBI Taxonomy" id="747089"/>
    <lineage>
        <taxon>Eukaryota</taxon>
        <taxon>Fungi</taxon>
        <taxon>Fungi incertae sedis</taxon>
        <taxon>Mucoromycota</taxon>
        <taxon>Glomeromycotina</taxon>
        <taxon>Glomeromycetes</taxon>
        <taxon>Glomerales</taxon>
        <taxon>Glomeraceae</taxon>
        <taxon>Rhizophagus</taxon>
    </lineage>
</organism>
<sequence length="169" mass="19326">MLTDHFEGVVKYNKCNHQLNKEGKENSRSLGIKALYKSNFGYHMVARMHQVCQVDFSNKRAELVFGYVLQNFAITTIMKEFRQYTVATGYNEPAVPSVLCKKFGSVKLGSVQQVFGTNRRLEVEVCGFPCISILGCDKSDQKVFTKAQVITRSKKDYYTGDRYLVYSMK</sequence>
<proteinExistence type="predicted"/>
<keyword evidence="2" id="KW-1185">Reference proteome</keyword>
<reference evidence="1 2" key="2">
    <citation type="journal article" date="2018" name="New Phytol.">
        <title>High intraspecific genome diversity in the model arbuscular mycorrhizal symbiont Rhizophagus irregularis.</title>
        <authorList>
            <person name="Chen E.C.H."/>
            <person name="Morin E."/>
            <person name="Beaudet D."/>
            <person name="Noel J."/>
            <person name="Yildirir G."/>
            <person name="Ndikumana S."/>
            <person name="Charron P."/>
            <person name="St-Onge C."/>
            <person name="Giorgi J."/>
            <person name="Kruger M."/>
            <person name="Marton T."/>
            <person name="Ropars J."/>
            <person name="Grigoriev I.V."/>
            <person name="Hainaut M."/>
            <person name="Henrissat B."/>
            <person name="Roux C."/>
            <person name="Martin F."/>
            <person name="Corradi N."/>
        </authorList>
    </citation>
    <scope>NUCLEOTIDE SEQUENCE [LARGE SCALE GENOMIC DNA]</scope>
    <source>
        <strain evidence="1 2">DAOM 197198</strain>
    </source>
</reference>
<evidence type="ECO:0000313" key="1">
    <source>
        <dbReference type="EMBL" id="POG61410.1"/>
    </source>
</evidence>
<dbReference type="Proteomes" id="UP000018888">
    <property type="component" value="Unassembled WGS sequence"/>
</dbReference>
<name>A0A2P4P7P9_RHIID</name>
<dbReference type="EMBL" id="AUPC02000343">
    <property type="protein sequence ID" value="POG61410.1"/>
    <property type="molecule type" value="Genomic_DNA"/>
</dbReference>
<comment type="caution">
    <text evidence="1">The sequence shown here is derived from an EMBL/GenBank/DDBJ whole genome shotgun (WGS) entry which is preliminary data.</text>
</comment>
<accession>A0A2P4P7P9</accession>
<evidence type="ECO:0000313" key="2">
    <source>
        <dbReference type="Proteomes" id="UP000018888"/>
    </source>
</evidence>
<protein>
    <submittedName>
        <fullName evidence="1">Uncharacterized protein</fullName>
    </submittedName>
</protein>